<reference evidence="2 3" key="1">
    <citation type="journal article" date="2007" name="Science">
        <title>Sea anemone genome reveals ancestral eumetazoan gene repertoire and genomic organization.</title>
        <authorList>
            <person name="Putnam N.H."/>
            <person name="Srivastava M."/>
            <person name="Hellsten U."/>
            <person name="Dirks B."/>
            <person name="Chapman J."/>
            <person name="Salamov A."/>
            <person name="Terry A."/>
            <person name="Shapiro H."/>
            <person name="Lindquist E."/>
            <person name="Kapitonov V.V."/>
            <person name="Jurka J."/>
            <person name="Genikhovich G."/>
            <person name="Grigoriev I.V."/>
            <person name="Lucas S.M."/>
            <person name="Steele R.E."/>
            <person name="Finnerty J.R."/>
            <person name="Technau U."/>
            <person name="Martindale M.Q."/>
            <person name="Rokhsar D.S."/>
        </authorList>
    </citation>
    <scope>NUCLEOTIDE SEQUENCE [LARGE SCALE GENOMIC DNA]</scope>
    <source>
        <strain evidence="3">CH2 X CH6</strain>
    </source>
</reference>
<feature type="region of interest" description="Disordered" evidence="1">
    <location>
        <begin position="438"/>
        <end position="471"/>
    </location>
</feature>
<sequence length="589" mass="67874">MTIHIKYPKKKEFFSWEELGCLAKALGFQKTLFLKNTPPDMKKKKVGGLSMKDLKELLDIKALHGDIHRTYNMHDGMYNGRVIEKAAEMSSNRYLSFEELREVRVAFQLYEHEDMMGLVIDEQILFRTLKVCGRTVSPVKLMQHIKHMVRHVPDRLMLYEFLDLMLLCERDVEVEVPPLPPVSGFDRSKLYKICDFRKVLTPEEERKLNQLNTTYEQGLFRSHPGNKSEPLKTWREEENFIVDDKPRIEQVSRHQQRSVQLTDHLDHSNRKVLHARCGVLGITRTFVDLNDTCKKSGPTSRQVPAELEVPCQSSIDTSLNLTHDNRETWVSFASTPPRVVSVAPSPPSTTESAFYVRNFPGTTPEKLSRQSRSNHREILVTPRDVHNAQARIQNLHWDIETQKVRLRRKVDREMRVKHPRSHQIYLNRQRPSFTVTIERKANQVVPKETSRKSLEADRPSEPPSLQISPRLYKPRPENIYSTLKSRLQTSDTLLDFGAVEVPFSRFSTSVTRQLERRGEGDTTSKGGPNAVRIETLGSLPQGKDAVHAENDAGDVVQLLGKFQEANYVASGKKGYAREGRQEWRYTAMV</sequence>
<dbReference type="OrthoDB" id="5968492at2759"/>
<dbReference type="KEGG" id="nve:5521412"/>
<dbReference type="Proteomes" id="UP000001593">
    <property type="component" value="Unassembled WGS sequence"/>
</dbReference>
<accession>A7RGY7</accession>
<dbReference type="EMBL" id="DS469510">
    <property type="protein sequence ID" value="EDO49257.1"/>
    <property type="molecule type" value="Genomic_DNA"/>
</dbReference>
<keyword evidence="3" id="KW-1185">Reference proteome</keyword>
<gene>
    <name evidence="2" type="ORF">NEMVEDRAFT_v1g196991</name>
</gene>
<dbReference type="AlphaFoldDB" id="A7RGY7"/>
<dbReference type="OMA" id="DIHRTYN"/>
<evidence type="ECO:0000313" key="3">
    <source>
        <dbReference type="Proteomes" id="UP000001593"/>
    </source>
</evidence>
<name>A7RGY7_NEMVE</name>
<evidence type="ECO:0000313" key="2">
    <source>
        <dbReference type="EMBL" id="EDO49257.1"/>
    </source>
</evidence>
<dbReference type="eggNOG" id="ENOG502RYU5">
    <property type="taxonomic scope" value="Eukaryota"/>
</dbReference>
<proteinExistence type="predicted"/>
<protein>
    <submittedName>
        <fullName evidence="2">Uncharacterized protein</fullName>
    </submittedName>
</protein>
<evidence type="ECO:0000256" key="1">
    <source>
        <dbReference type="SAM" id="MobiDB-lite"/>
    </source>
</evidence>
<dbReference type="HOGENOM" id="CLU_463297_0_0_1"/>
<dbReference type="InParanoid" id="A7RGY7"/>
<feature type="compositionally biased region" description="Basic and acidic residues" evidence="1">
    <location>
        <begin position="448"/>
        <end position="460"/>
    </location>
</feature>
<organism evidence="2 3">
    <name type="scientific">Nematostella vectensis</name>
    <name type="common">Starlet sea anemone</name>
    <dbReference type="NCBI Taxonomy" id="45351"/>
    <lineage>
        <taxon>Eukaryota</taxon>
        <taxon>Metazoa</taxon>
        <taxon>Cnidaria</taxon>
        <taxon>Anthozoa</taxon>
        <taxon>Hexacorallia</taxon>
        <taxon>Actiniaria</taxon>
        <taxon>Edwardsiidae</taxon>
        <taxon>Nematostella</taxon>
    </lineage>
</organism>